<dbReference type="Gene3D" id="3.50.50.60">
    <property type="entry name" value="FAD/NAD(P)-binding domain"/>
    <property type="match status" value="1"/>
</dbReference>
<dbReference type="Pfam" id="PF01266">
    <property type="entry name" value="DAO"/>
    <property type="match status" value="1"/>
</dbReference>
<organism evidence="9 10">
    <name type="scientific">Luteimonas cucumeris</name>
    <dbReference type="NCBI Taxonomy" id="985012"/>
    <lineage>
        <taxon>Bacteria</taxon>
        <taxon>Pseudomonadati</taxon>
        <taxon>Pseudomonadota</taxon>
        <taxon>Gammaproteobacteria</taxon>
        <taxon>Lysobacterales</taxon>
        <taxon>Lysobacteraceae</taxon>
        <taxon>Luteimonas</taxon>
    </lineage>
</organism>
<dbReference type="GO" id="GO:0016491">
    <property type="term" value="F:oxidoreductase activity"/>
    <property type="evidence" value="ECO:0007669"/>
    <property type="project" value="UniProtKB-KW"/>
</dbReference>
<reference evidence="9 10" key="1">
    <citation type="journal article" date="2015" name="Stand. Genomic Sci.">
        <title>Genomic Encyclopedia of Bacterial and Archaeal Type Strains, Phase III: the genomes of soil and plant-associated and newly described type strains.</title>
        <authorList>
            <person name="Whitman W.B."/>
            <person name="Woyke T."/>
            <person name="Klenk H.P."/>
            <person name="Zhou Y."/>
            <person name="Lilburn T.G."/>
            <person name="Beck B.J."/>
            <person name="De Vos P."/>
            <person name="Vandamme P."/>
            <person name="Eisen J.A."/>
            <person name="Garrity G."/>
            <person name="Hugenholtz P."/>
            <person name="Kyrpides N.C."/>
        </authorList>
    </citation>
    <scope>NUCLEOTIDE SEQUENCE [LARGE SCALE GENOMIC DNA]</scope>
    <source>
        <strain evidence="9 10">CGMCC 1.10821</strain>
    </source>
</reference>
<dbReference type="GO" id="GO:0046872">
    <property type="term" value="F:metal ion binding"/>
    <property type="evidence" value="ECO:0007669"/>
    <property type="project" value="UniProtKB-KW"/>
</dbReference>
<dbReference type="PANTHER" id="PTHR13847:SF281">
    <property type="entry name" value="FAD DEPENDENT OXIDOREDUCTASE DOMAIN-CONTAINING PROTEIN"/>
    <property type="match status" value="1"/>
</dbReference>
<protein>
    <submittedName>
        <fullName evidence="9">Glycine/D-amino acid oxidase-like deaminating enzyme</fullName>
    </submittedName>
</protein>
<comment type="caution">
    <text evidence="9">The sequence shown here is derived from an EMBL/GenBank/DDBJ whole genome shotgun (WGS) entry which is preliminary data.</text>
</comment>
<dbReference type="SUPFAM" id="SSF50022">
    <property type="entry name" value="ISP domain"/>
    <property type="match status" value="1"/>
</dbReference>
<proteinExistence type="predicted"/>
<evidence type="ECO:0000259" key="8">
    <source>
        <dbReference type="PROSITE" id="PS51296"/>
    </source>
</evidence>
<keyword evidence="6" id="KW-1015">Disulfide bond</keyword>
<dbReference type="RefSeq" id="WP_242007570.1">
    <property type="nucleotide sequence ID" value="NZ_VLKN01000005.1"/>
</dbReference>
<name>A0A562L2H0_9GAMM</name>
<dbReference type="InterPro" id="IPR006076">
    <property type="entry name" value="FAD-dep_OxRdtase"/>
</dbReference>
<feature type="compositionally biased region" description="Basic and acidic residues" evidence="7">
    <location>
        <begin position="30"/>
        <end position="42"/>
    </location>
</feature>
<dbReference type="AlphaFoldDB" id="A0A562L2H0"/>
<evidence type="ECO:0000256" key="6">
    <source>
        <dbReference type="ARBA" id="ARBA00023157"/>
    </source>
</evidence>
<dbReference type="PROSITE" id="PS51296">
    <property type="entry name" value="RIESKE"/>
    <property type="match status" value="1"/>
</dbReference>
<evidence type="ECO:0000313" key="9">
    <source>
        <dbReference type="EMBL" id="TWI01716.1"/>
    </source>
</evidence>
<sequence length="528" mass="56816">MSTARTLPVWKLPTGFTRTKFSASMSSDDGSTRDSNERDSNKHDVVVVGAGVAGLVTALCLAREGRQVLVVDRQGLGEGESLRTTAHLASALDDRFYNLARWHGKDGARLAAASHAAAIDWIEDFVASERDRCGFRRVPGYLFSHDGNTDRLRKECEAAAEAGLAVVYLEQGIPELPALGPALRFDAQARVDMDRYLLALAVACDALGVRFRQGDVVQVQGGDTPALEADDGTTLRAAAIVIATNVPFHERVPIHTKQAPYRSYVVAGPVTDGALPDALLWDDGDPYHYVRLFDAPDGSGALAIIGGEDHKTGQDDDPTAFVRLQEWTRAHLPGIQSFSHGWSGQIIEPVDGLAFIGADPGGEENVYIVTGDSGNGVTHGTLAGLLLTDLIVGRDNPWRELYDPARKLVRSPAGWLRENANVALQYRDWLGGGDVKDVDALAPGEGAVLRHGIHRIAAYRNGNGEVMTFSARCPHLGCAVRWSPQEKSWDCPCHGSRFEAQTGAVLNGPAKDPLTPFAGPALMPDHED</sequence>
<keyword evidence="4" id="KW-0408">Iron</keyword>
<keyword evidence="1" id="KW-0001">2Fe-2S</keyword>
<dbReference type="Proteomes" id="UP000315167">
    <property type="component" value="Unassembled WGS sequence"/>
</dbReference>
<dbReference type="GO" id="GO:0016020">
    <property type="term" value="C:membrane"/>
    <property type="evidence" value="ECO:0007669"/>
    <property type="project" value="InterPro"/>
</dbReference>
<evidence type="ECO:0000256" key="5">
    <source>
        <dbReference type="ARBA" id="ARBA00023014"/>
    </source>
</evidence>
<dbReference type="Gene3D" id="2.102.10.10">
    <property type="entry name" value="Rieske [2Fe-2S] iron-sulphur domain"/>
    <property type="match status" value="1"/>
</dbReference>
<feature type="region of interest" description="Disordered" evidence="7">
    <location>
        <begin position="509"/>
        <end position="528"/>
    </location>
</feature>
<dbReference type="InterPro" id="IPR036922">
    <property type="entry name" value="Rieske_2Fe-2S_sf"/>
</dbReference>
<dbReference type="Pfam" id="PF00355">
    <property type="entry name" value="Rieske"/>
    <property type="match status" value="1"/>
</dbReference>
<evidence type="ECO:0000256" key="4">
    <source>
        <dbReference type="ARBA" id="ARBA00023004"/>
    </source>
</evidence>
<dbReference type="PRINTS" id="PR00162">
    <property type="entry name" value="RIESKE"/>
</dbReference>
<dbReference type="InterPro" id="IPR017941">
    <property type="entry name" value="Rieske_2Fe-2S"/>
</dbReference>
<evidence type="ECO:0000256" key="2">
    <source>
        <dbReference type="ARBA" id="ARBA00022723"/>
    </source>
</evidence>
<dbReference type="SUPFAM" id="SSF51971">
    <property type="entry name" value="Nucleotide-binding domain"/>
    <property type="match status" value="1"/>
</dbReference>
<accession>A0A562L2H0</accession>
<dbReference type="PANTHER" id="PTHR13847">
    <property type="entry name" value="SARCOSINE DEHYDROGENASE-RELATED"/>
    <property type="match status" value="1"/>
</dbReference>
<dbReference type="GO" id="GO:0051537">
    <property type="term" value="F:2 iron, 2 sulfur cluster binding"/>
    <property type="evidence" value="ECO:0007669"/>
    <property type="project" value="UniProtKB-KW"/>
</dbReference>
<dbReference type="InterPro" id="IPR036188">
    <property type="entry name" value="FAD/NAD-bd_sf"/>
</dbReference>
<feature type="domain" description="Rieske" evidence="8">
    <location>
        <begin position="433"/>
        <end position="517"/>
    </location>
</feature>
<dbReference type="GO" id="GO:0005737">
    <property type="term" value="C:cytoplasm"/>
    <property type="evidence" value="ECO:0007669"/>
    <property type="project" value="TreeGrafter"/>
</dbReference>
<keyword evidence="10" id="KW-1185">Reference proteome</keyword>
<dbReference type="EMBL" id="VLKN01000005">
    <property type="protein sequence ID" value="TWI01716.1"/>
    <property type="molecule type" value="Genomic_DNA"/>
</dbReference>
<keyword evidence="2" id="KW-0479">Metal-binding</keyword>
<dbReference type="Gene3D" id="3.30.9.10">
    <property type="entry name" value="D-Amino Acid Oxidase, subunit A, domain 2"/>
    <property type="match status" value="1"/>
</dbReference>
<evidence type="ECO:0000256" key="3">
    <source>
        <dbReference type="ARBA" id="ARBA00023002"/>
    </source>
</evidence>
<feature type="region of interest" description="Disordered" evidence="7">
    <location>
        <begin position="21"/>
        <end position="42"/>
    </location>
</feature>
<keyword evidence="5" id="KW-0411">Iron-sulfur</keyword>
<evidence type="ECO:0000256" key="7">
    <source>
        <dbReference type="SAM" id="MobiDB-lite"/>
    </source>
</evidence>
<dbReference type="InterPro" id="IPR005805">
    <property type="entry name" value="Rieske_Fe-S_prot_C"/>
</dbReference>
<keyword evidence="3" id="KW-0560">Oxidoreductase</keyword>
<evidence type="ECO:0000256" key="1">
    <source>
        <dbReference type="ARBA" id="ARBA00022714"/>
    </source>
</evidence>
<gene>
    <name evidence="9" type="ORF">IP90_02276</name>
</gene>
<evidence type="ECO:0000313" key="10">
    <source>
        <dbReference type="Proteomes" id="UP000315167"/>
    </source>
</evidence>